<dbReference type="RefSeq" id="WP_246052861.1">
    <property type="nucleotide sequence ID" value="NZ_RJKE01000001.1"/>
</dbReference>
<feature type="domain" description="Tn3 transposase DDE" evidence="2">
    <location>
        <begin position="18"/>
        <end position="124"/>
    </location>
</feature>
<protein>
    <submittedName>
        <fullName evidence="3">Tn3 transposase DDE domain-containing protein</fullName>
    </submittedName>
</protein>
<name>A0A3N1CYQ3_9ACTN</name>
<evidence type="ECO:0000313" key="4">
    <source>
        <dbReference type="Proteomes" id="UP000272400"/>
    </source>
</evidence>
<evidence type="ECO:0000313" key="3">
    <source>
        <dbReference type="EMBL" id="ROO86411.1"/>
    </source>
</evidence>
<reference evidence="3 4" key="1">
    <citation type="submission" date="2018-11" db="EMBL/GenBank/DDBJ databases">
        <title>Sequencing the genomes of 1000 actinobacteria strains.</title>
        <authorList>
            <person name="Klenk H.-P."/>
        </authorList>
    </citation>
    <scope>NUCLEOTIDE SEQUENCE [LARGE SCALE GENOMIC DNA]</scope>
    <source>
        <strain evidence="3 4">DSM 44254</strain>
    </source>
</reference>
<dbReference type="Proteomes" id="UP000272400">
    <property type="component" value="Unassembled WGS sequence"/>
</dbReference>
<organism evidence="3 4">
    <name type="scientific">Actinocorallia herbida</name>
    <dbReference type="NCBI Taxonomy" id="58109"/>
    <lineage>
        <taxon>Bacteria</taxon>
        <taxon>Bacillati</taxon>
        <taxon>Actinomycetota</taxon>
        <taxon>Actinomycetes</taxon>
        <taxon>Streptosporangiales</taxon>
        <taxon>Thermomonosporaceae</taxon>
        <taxon>Actinocorallia</taxon>
    </lineage>
</organism>
<feature type="compositionally biased region" description="Basic residues" evidence="1">
    <location>
        <begin position="192"/>
        <end position="201"/>
    </location>
</feature>
<gene>
    <name evidence="3" type="ORF">EDD29_3978</name>
</gene>
<dbReference type="GO" id="GO:0004803">
    <property type="term" value="F:transposase activity"/>
    <property type="evidence" value="ECO:0007669"/>
    <property type="project" value="InterPro"/>
</dbReference>
<feature type="compositionally biased region" description="Basic residues" evidence="1">
    <location>
        <begin position="233"/>
        <end position="244"/>
    </location>
</feature>
<keyword evidence="4" id="KW-1185">Reference proteome</keyword>
<feature type="region of interest" description="Disordered" evidence="1">
    <location>
        <begin position="175"/>
        <end position="263"/>
    </location>
</feature>
<feature type="region of interest" description="Disordered" evidence="1">
    <location>
        <begin position="145"/>
        <end position="164"/>
    </location>
</feature>
<evidence type="ECO:0000256" key="1">
    <source>
        <dbReference type="SAM" id="MobiDB-lite"/>
    </source>
</evidence>
<dbReference type="Pfam" id="PF01526">
    <property type="entry name" value="DDE_Tnp_Tn3"/>
    <property type="match status" value="1"/>
</dbReference>
<accession>A0A3N1CYQ3</accession>
<comment type="caution">
    <text evidence="3">The sequence shown here is derived from an EMBL/GenBank/DDBJ whole genome shotgun (WGS) entry which is preliminary data.</text>
</comment>
<dbReference type="EMBL" id="RJKE01000001">
    <property type="protein sequence ID" value="ROO86411.1"/>
    <property type="molecule type" value="Genomic_DNA"/>
</dbReference>
<evidence type="ECO:0000259" key="2">
    <source>
        <dbReference type="Pfam" id="PF01526"/>
    </source>
</evidence>
<sequence length="263" mass="28958">MDAFYRPTPTCPTSRSTYGTKQIVPTTREANCTLDELLGNETDLPIHEHATDTHGATLVNFGLFDLVGKSLTPRIRDLGKITMLRVDDPNTTNTLYPHTGPLLADRWNEDLIAGTWDDMLRMVVVALAAAWWRLPGVVHRVQRDAGQPGPVGSGVRQDLPQGSGRLAADQGEVLRSRGGSGATNKPSISAHSAKRRSHRAPGRASTRVLHDSFVTDTPKSERRAQDDAASPVRRGRASRRRRGWPFRQPGRLPRSLHGRWSTG</sequence>
<proteinExistence type="predicted"/>
<dbReference type="GO" id="GO:0006313">
    <property type="term" value="P:DNA transposition"/>
    <property type="evidence" value="ECO:0007669"/>
    <property type="project" value="InterPro"/>
</dbReference>
<dbReference type="AlphaFoldDB" id="A0A3N1CYQ3"/>
<dbReference type="InterPro" id="IPR002513">
    <property type="entry name" value="Tn3_Tnp_DDE_dom"/>
</dbReference>